<sequence>MDNKTNVDGHLKKTIKGNGGLDKLRLKYSTKMKRHSGTQISAKFALRVLQKQKLIAQKQTNIPEKKPVKEIRKEIKEKIEKPKEIIIPEKTSSLQEEVPEKLQEKAQETPQNAIEVPENAPSGTTQDIVMEIVSEPERAIPVQEFTEFAQEMKRIEQLKAGLSDDAKQIRDLIEQYEQQKRDCQEMIDNNVRKVQELNAKLRLITHKKKIMDEKVCAMEVESQNMNKRFDEMEKQKILLIAKYENFMSNIVLREETSN</sequence>
<reference evidence="2" key="1">
    <citation type="submission" date="2020-05" db="UniProtKB">
        <authorList>
            <consortium name="EnsemblMetazoa"/>
        </authorList>
    </citation>
    <scope>IDENTIFICATION</scope>
    <source>
        <strain evidence="2">Jacobina</strain>
    </source>
</reference>
<evidence type="ECO:0000256" key="1">
    <source>
        <dbReference type="SAM" id="Coils"/>
    </source>
</evidence>
<dbReference type="VEuPathDB" id="VectorBase:LLOJ001616"/>
<dbReference type="VEuPathDB" id="VectorBase:LLONM1_010488"/>
<feature type="coiled-coil region" evidence="1">
    <location>
        <begin position="159"/>
        <end position="193"/>
    </location>
</feature>
<dbReference type="RefSeq" id="XP_055677716.1">
    <property type="nucleotide sequence ID" value="XM_055821741.1"/>
</dbReference>
<dbReference type="GeneID" id="129786617"/>
<keyword evidence="3" id="KW-1185">Reference proteome</keyword>
<dbReference type="EnsemblMetazoa" id="LLOJ001616-RA">
    <property type="protein sequence ID" value="LLOJ001616-PA"/>
    <property type="gene ID" value="LLOJ001616"/>
</dbReference>
<dbReference type="KEGG" id="lll:129786617"/>
<accession>A0A1B0GHS2</accession>
<protein>
    <submittedName>
        <fullName evidence="2">Uncharacterized protein</fullName>
    </submittedName>
</protein>
<evidence type="ECO:0000313" key="2">
    <source>
        <dbReference type="EnsemblMetazoa" id="LLOJ001616-PA"/>
    </source>
</evidence>
<dbReference type="AlphaFoldDB" id="A0A1B0GHS2"/>
<dbReference type="Proteomes" id="UP000092461">
    <property type="component" value="Unassembled WGS sequence"/>
</dbReference>
<proteinExistence type="predicted"/>
<dbReference type="EMBL" id="AJWK01005577">
    <property type="status" value="NOT_ANNOTATED_CDS"/>
    <property type="molecule type" value="Genomic_DNA"/>
</dbReference>
<evidence type="ECO:0000313" key="3">
    <source>
        <dbReference type="Proteomes" id="UP000092461"/>
    </source>
</evidence>
<name>A0A1B0GHS2_LUTLO</name>
<organism evidence="2 3">
    <name type="scientific">Lutzomyia longipalpis</name>
    <name type="common">Sand fly</name>
    <dbReference type="NCBI Taxonomy" id="7200"/>
    <lineage>
        <taxon>Eukaryota</taxon>
        <taxon>Metazoa</taxon>
        <taxon>Ecdysozoa</taxon>
        <taxon>Arthropoda</taxon>
        <taxon>Hexapoda</taxon>
        <taxon>Insecta</taxon>
        <taxon>Pterygota</taxon>
        <taxon>Neoptera</taxon>
        <taxon>Endopterygota</taxon>
        <taxon>Diptera</taxon>
        <taxon>Nematocera</taxon>
        <taxon>Psychodoidea</taxon>
        <taxon>Psychodidae</taxon>
        <taxon>Lutzomyia</taxon>
        <taxon>Lutzomyia</taxon>
    </lineage>
</organism>
<keyword evidence="1" id="KW-0175">Coiled coil</keyword>